<gene>
    <name evidence="3" type="ORF">CLV43_114328</name>
</gene>
<protein>
    <submittedName>
        <fullName evidence="3">Vancomycin permeability regulator SanA</fullName>
    </submittedName>
</protein>
<dbReference type="Proteomes" id="UP000239494">
    <property type="component" value="Unassembled WGS sequence"/>
</dbReference>
<dbReference type="GO" id="GO:0005886">
    <property type="term" value="C:plasma membrane"/>
    <property type="evidence" value="ECO:0007669"/>
    <property type="project" value="TreeGrafter"/>
</dbReference>
<dbReference type="PANTHER" id="PTHR30336:SF6">
    <property type="entry name" value="INTEGRAL MEMBRANE PROTEIN"/>
    <property type="match status" value="1"/>
</dbReference>
<dbReference type="InterPro" id="IPR003848">
    <property type="entry name" value="DUF218"/>
</dbReference>
<evidence type="ECO:0000313" key="4">
    <source>
        <dbReference type="Proteomes" id="UP000239494"/>
    </source>
</evidence>
<organism evidence="3 4">
    <name type="scientific">Umezawaea tangerina</name>
    <dbReference type="NCBI Taxonomy" id="84725"/>
    <lineage>
        <taxon>Bacteria</taxon>
        <taxon>Bacillati</taxon>
        <taxon>Actinomycetota</taxon>
        <taxon>Actinomycetes</taxon>
        <taxon>Pseudonocardiales</taxon>
        <taxon>Pseudonocardiaceae</taxon>
        <taxon>Umezawaea</taxon>
    </lineage>
</organism>
<accession>A0A2T0SPR7</accession>
<proteinExistence type="predicted"/>
<reference evidence="3 4" key="1">
    <citation type="submission" date="2018-03" db="EMBL/GenBank/DDBJ databases">
        <title>Genomic Encyclopedia of Archaeal and Bacterial Type Strains, Phase II (KMG-II): from individual species to whole genera.</title>
        <authorList>
            <person name="Goeker M."/>
        </authorList>
    </citation>
    <scope>NUCLEOTIDE SEQUENCE [LARGE SCALE GENOMIC DNA]</scope>
    <source>
        <strain evidence="3 4">DSM 44720</strain>
    </source>
</reference>
<comment type="caution">
    <text evidence="3">The sequence shown here is derived from an EMBL/GenBank/DDBJ whole genome shotgun (WGS) entry which is preliminary data.</text>
</comment>
<keyword evidence="1" id="KW-0472">Membrane</keyword>
<dbReference type="EMBL" id="PVTF01000014">
    <property type="protein sequence ID" value="PRY35409.1"/>
    <property type="molecule type" value="Genomic_DNA"/>
</dbReference>
<sequence length="237" mass="25175">MWGLVKRVVLGGVKAVRRGAGRVRWGRVLVGGGVVLLLAFVPLVWVLASSAPYRYSAREVPGAPVGLVLGAGLTREGRPTPFLAGRLDVAADLYARGKVSVLLVSGDNSREDYDEPGAMREYLVSKGVPGAVVVADYAGLDTWDSCVRARQIFGVEKVTVVTQEFHLPRAVALCRAAGIEAFGVGHDTSDQFAGGTRYGWFRESLASGKAMVDALVLKPDPRFLGPAESGVAVALRR</sequence>
<keyword evidence="4" id="KW-1185">Reference proteome</keyword>
<name>A0A2T0SPR7_9PSEU</name>
<dbReference type="AlphaFoldDB" id="A0A2T0SPR7"/>
<dbReference type="PANTHER" id="PTHR30336">
    <property type="entry name" value="INNER MEMBRANE PROTEIN, PROBABLE PERMEASE"/>
    <property type="match status" value="1"/>
</dbReference>
<evidence type="ECO:0000259" key="2">
    <source>
        <dbReference type="Pfam" id="PF02698"/>
    </source>
</evidence>
<dbReference type="InterPro" id="IPR051599">
    <property type="entry name" value="Cell_Envelope_Assoc"/>
</dbReference>
<evidence type="ECO:0000256" key="1">
    <source>
        <dbReference type="SAM" id="Phobius"/>
    </source>
</evidence>
<keyword evidence="1" id="KW-1133">Transmembrane helix</keyword>
<dbReference type="CDD" id="cd06259">
    <property type="entry name" value="YdcF-like"/>
    <property type="match status" value="1"/>
</dbReference>
<evidence type="ECO:0000313" key="3">
    <source>
        <dbReference type="EMBL" id="PRY35409.1"/>
    </source>
</evidence>
<dbReference type="Pfam" id="PF02698">
    <property type="entry name" value="DUF218"/>
    <property type="match status" value="1"/>
</dbReference>
<keyword evidence="1" id="KW-0812">Transmembrane</keyword>
<feature type="transmembrane region" description="Helical" evidence="1">
    <location>
        <begin position="28"/>
        <end position="48"/>
    </location>
</feature>
<feature type="domain" description="DUF218" evidence="2">
    <location>
        <begin position="67"/>
        <end position="181"/>
    </location>
</feature>